<dbReference type="SMART" id="SM00387">
    <property type="entry name" value="HATPase_c"/>
    <property type="match status" value="1"/>
</dbReference>
<feature type="repeat" description="TPR" evidence="8">
    <location>
        <begin position="176"/>
        <end position="209"/>
    </location>
</feature>
<dbReference type="InterPro" id="IPR003594">
    <property type="entry name" value="HATPase_dom"/>
</dbReference>
<keyword evidence="9" id="KW-0472">Membrane</keyword>
<dbReference type="SMART" id="SM00028">
    <property type="entry name" value="TPR"/>
    <property type="match status" value="7"/>
</dbReference>
<keyword evidence="3" id="KW-0597">Phosphoprotein</keyword>
<dbReference type="InterPro" id="IPR019734">
    <property type="entry name" value="TPR_rpt"/>
</dbReference>
<feature type="transmembrane region" description="Helical" evidence="9">
    <location>
        <begin position="408"/>
        <end position="428"/>
    </location>
</feature>
<evidence type="ECO:0000256" key="1">
    <source>
        <dbReference type="ARBA" id="ARBA00000085"/>
    </source>
</evidence>
<dbReference type="RefSeq" id="WP_380803868.1">
    <property type="nucleotide sequence ID" value="NZ_JBHUIV010000018.1"/>
</dbReference>
<dbReference type="EMBL" id="JBHUIV010000018">
    <property type="protein sequence ID" value="MFD2202664.1"/>
    <property type="molecule type" value="Genomic_DNA"/>
</dbReference>
<dbReference type="Pfam" id="PF02518">
    <property type="entry name" value="HATPase_c"/>
    <property type="match status" value="1"/>
</dbReference>
<dbReference type="Gene3D" id="1.25.40.10">
    <property type="entry name" value="Tetratricopeptide repeat domain"/>
    <property type="match status" value="3"/>
</dbReference>
<dbReference type="PROSITE" id="PS50109">
    <property type="entry name" value="HIS_KIN"/>
    <property type="match status" value="1"/>
</dbReference>
<dbReference type="Proteomes" id="UP001597414">
    <property type="component" value="Unassembled WGS sequence"/>
</dbReference>
<keyword evidence="9" id="KW-1133">Transmembrane helix</keyword>
<evidence type="ECO:0000256" key="8">
    <source>
        <dbReference type="PROSITE-ProRule" id="PRU00339"/>
    </source>
</evidence>
<protein>
    <recommendedName>
        <fullName evidence="2">histidine kinase</fullName>
        <ecNumber evidence="2">2.7.13.3</ecNumber>
    </recommendedName>
</protein>
<dbReference type="PROSITE" id="PS50005">
    <property type="entry name" value="TPR"/>
    <property type="match status" value="1"/>
</dbReference>
<sequence>MKKYFFLLLFFIHIQLLAQITFKNGIPEYKQIFVGNDDFGEEYLDILERNLPEIKNVTLRFRIYNDLGYYYHTRNLKKALEIIQEGLKEVRKSENRLWEGRLQVSEGAILLRMEELDMAELVLRSALDKIPEKESWLLLTNLGYVFERRGELGEAFQFAEKTLELGEKYQDKKAKAMAYSDMSNLFWKQGKYEKGIEYGKKSLDLFEERGILDMDFDFTLHVIGNNLMGMDRFEDALPYFLKSVQIGEKYGFYNNLSDSYIALCDLYTKMGEFEKADSTGKQALKYAELLENDFMVIRSLLSLGRLKNEEEKFQDAIGYLQQSIRIADENFGDDYYLGLIYFELSKSFGGNKQMNEAYEAYKVFHELDKKVFNATADNKIAEIQTRMDVNSKENTISLQLEKLKQQKVLQLFILTLAGLLVLFLFLLYRLFLRKKRYSVLLEKQNREKEFLLKEIHHRVKNNLQTISSLLSLQTEQTDNPELQNFMAESQNRVQSIGMIHQNLYQGENLTAIEMKHYFMHLGSYIIDTFDATGRVTLECPMESLELDVDKAIPIGLIVNELITNSLKYAFPEKKPGKLTVSLTEIDDHLHLRVSDDGVGFEENKGVKGTGFGTQLVKLLTQQLDGKMTLSSDSGTNVSFKFQFGKAA</sequence>
<keyword evidence="7" id="KW-0067">ATP-binding</keyword>
<keyword evidence="9" id="KW-0812">Transmembrane</keyword>
<feature type="domain" description="Histidine kinase" evidence="10">
    <location>
        <begin position="454"/>
        <end position="647"/>
    </location>
</feature>
<dbReference type="SUPFAM" id="SSF55874">
    <property type="entry name" value="ATPase domain of HSP90 chaperone/DNA topoisomerase II/histidine kinase"/>
    <property type="match status" value="1"/>
</dbReference>
<dbReference type="EC" id="2.7.13.3" evidence="2"/>
<evidence type="ECO:0000256" key="9">
    <source>
        <dbReference type="SAM" id="Phobius"/>
    </source>
</evidence>
<dbReference type="PANTHER" id="PTHR41523">
    <property type="entry name" value="TWO-COMPONENT SYSTEM SENSOR PROTEIN"/>
    <property type="match status" value="1"/>
</dbReference>
<keyword evidence="5" id="KW-0547">Nucleotide-binding</keyword>
<comment type="catalytic activity">
    <reaction evidence="1">
        <text>ATP + protein L-histidine = ADP + protein N-phospho-L-histidine.</text>
        <dbReference type="EC" id="2.7.13.3"/>
    </reaction>
</comment>
<evidence type="ECO:0000256" key="4">
    <source>
        <dbReference type="ARBA" id="ARBA00022679"/>
    </source>
</evidence>
<dbReference type="Pfam" id="PF13424">
    <property type="entry name" value="TPR_12"/>
    <property type="match status" value="2"/>
</dbReference>
<accession>A0ABW5BBV7</accession>
<evidence type="ECO:0000256" key="7">
    <source>
        <dbReference type="ARBA" id="ARBA00022840"/>
    </source>
</evidence>
<evidence type="ECO:0000256" key="2">
    <source>
        <dbReference type="ARBA" id="ARBA00012438"/>
    </source>
</evidence>
<reference evidence="12" key="1">
    <citation type="journal article" date="2019" name="Int. J. Syst. Evol. Microbiol.">
        <title>The Global Catalogue of Microorganisms (GCM) 10K type strain sequencing project: providing services to taxonomists for standard genome sequencing and annotation.</title>
        <authorList>
            <consortium name="The Broad Institute Genomics Platform"/>
            <consortium name="The Broad Institute Genome Sequencing Center for Infectious Disease"/>
            <person name="Wu L."/>
            <person name="Ma J."/>
        </authorList>
    </citation>
    <scope>NUCLEOTIDE SEQUENCE [LARGE SCALE GENOMIC DNA]</scope>
    <source>
        <strain evidence="12">KCTC 19812</strain>
    </source>
</reference>
<name>A0ABW5BBV7_9BACT</name>
<evidence type="ECO:0000259" key="10">
    <source>
        <dbReference type="PROSITE" id="PS50109"/>
    </source>
</evidence>
<dbReference type="InterPro" id="IPR005467">
    <property type="entry name" value="His_kinase_dom"/>
</dbReference>
<evidence type="ECO:0000256" key="3">
    <source>
        <dbReference type="ARBA" id="ARBA00022553"/>
    </source>
</evidence>
<dbReference type="InterPro" id="IPR011990">
    <property type="entry name" value="TPR-like_helical_dom_sf"/>
</dbReference>
<evidence type="ECO:0000313" key="12">
    <source>
        <dbReference type="Proteomes" id="UP001597414"/>
    </source>
</evidence>
<dbReference type="Gene3D" id="3.30.565.10">
    <property type="entry name" value="Histidine kinase-like ATPase, C-terminal domain"/>
    <property type="match status" value="1"/>
</dbReference>
<keyword evidence="6" id="KW-0418">Kinase</keyword>
<organism evidence="11 12">
    <name type="scientific">Shivajiella indica</name>
    <dbReference type="NCBI Taxonomy" id="872115"/>
    <lineage>
        <taxon>Bacteria</taxon>
        <taxon>Pseudomonadati</taxon>
        <taxon>Bacteroidota</taxon>
        <taxon>Cytophagia</taxon>
        <taxon>Cytophagales</taxon>
        <taxon>Cyclobacteriaceae</taxon>
        <taxon>Shivajiella</taxon>
    </lineage>
</organism>
<dbReference type="InterPro" id="IPR036890">
    <property type="entry name" value="HATPase_C_sf"/>
</dbReference>
<evidence type="ECO:0000256" key="5">
    <source>
        <dbReference type="ARBA" id="ARBA00022741"/>
    </source>
</evidence>
<gene>
    <name evidence="11" type="ORF">ACFSKV_13890</name>
</gene>
<keyword evidence="4" id="KW-0808">Transferase</keyword>
<keyword evidence="12" id="KW-1185">Reference proteome</keyword>
<dbReference type="SUPFAM" id="SSF48452">
    <property type="entry name" value="TPR-like"/>
    <property type="match status" value="3"/>
</dbReference>
<evidence type="ECO:0000313" key="11">
    <source>
        <dbReference type="EMBL" id="MFD2202664.1"/>
    </source>
</evidence>
<dbReference type="PANTHER" id="PTHR41523:SF8">
    <property type="entry name" value="ETHYLENE RESPONSE SENSOR PROTEIN"/>
    <property type="match status" value="1"/>
</dbReference>
<comment type="caution">
    <text evidence="11">The sequence shown here is derived from an EMBL/GenBank/DDBJ whole genome shotgun (WGS) entry which is preliminary data.</text>
</comment>
<dbReference type="Pfam" id="PF07568">
    <property type="entry name" value="HisKA_2"/>
    <property type="match status" value="1"/>
</dbReference>
<dbReference type="Gene3D" id="3.30.450.20">
    <property type="entry name" value="PAS domain"/>
    <property type="match status" value="1"/>
</dbReference>
<dbReference type="InterPro" id="IPR011495">
    <property type="entry name" value="Sig_transdc_His_kin_sub2_dim/P"/>
</dbReference>
<keyword evidence="8" id="KW-0802">TPR repeat</keyword>
<evidence type="ECO:0000256" key="6">
    <source>
        <dbReference type="ARBA" id="ARBA00022777"/>
    </source>
</evidence>
<proteinExistence type="predicted"/>